<dbReference type="InterPro" id="IPR032676">
    <property type="entry name" value="YkuD_2"/>
</dbReference>
<dbReference type="EMBL" id="SEWF01000095">
    <property type="protein sequence ID" value="RYU91760.1"/>
    <property type="molecule type" value="Genomic_DNA"/>
</dbReference>
<proteinExistence type="predicted"/>
<protein>
    <submittedName>
        <fullName evidence="1">Peptidase</fullName>
    </submittedName>
</protein>
<dbReference type="Proteomes" id="UP000293162">
    <property type="component" value="Unassembled WGS sequence"/>
</dbReference>
<evidence type="ECO:0000313" key="2">
    <source>
        <dbReference type="Proteomes" id="UP000293162"/>
    </source>
</evidence>
<dbReference type="OrthoDB" id="1247236at2"/>
<reference evidence="1 2" key="1">
    <citation type="submission" date="2019-02" db="EMBL/GenBank/DDBJ databases">
        <title>Bacterial novel species Emticicia sp. 17J42-9 isolated from soil.</title>
        <authorList>
            <person name="Jung H.-Y."/>
        </authorList>
    </citation>
    <scope>NUCLEOTIDE SEQUENCE [LARGE SCALE GENOMIC DNA]</scope>
    <source>
        <strain evidence="1 2">17J42-9</strain>
    </source>
</reference>
<dbReference type="PANTHER" id="PTHR38477">
    <property type="entry name" value="HYPOTHETICAL EXPORTED PROTEIN"/>
    <property type="match status" value="1"/>
</dbReference>
<comment type="caution">
    <text evidence="1">The sequence shown here is derived from an EMBL/GenBank/DDBJ whole genome shotgun (WGS) entry which is preliminary data.</text>
</comment>
<organism evidence="1 2">
    <name type="scientific">Emticicia agri</name>
    <dbReference type="NCBI Taxonomy" id="2492393"/>
    <lineage>
        <taxon>Bacteria</taxon>
        <taxon>Pseudomonadati</taxon>
        <taxon>Bacteroidota</taxon>
        <taxon>Cytophagia</taxon>
        <taxon>Cytophagales</taxon>
        <taxon>Leadbetterellaceae</taxon>
        <taxon>Emticicia</taxon>
    </lineage>
</organism>
<dbReference type="PANTHER" id="PTHR38477:SF1">
    <property type="entry name" value="MUREIN L,D-TRANSPEPTIDASE CATALYTIC DOMAIN FAMILY PROTEIN"/>
    <property type="match status" value="1"/>
</dbReference>
<accession>A0A4V1ZC83</accession>
<gene>
    <name evidence="1" type="ORF">EWM59_26885</name>
</gene>
<evidence type="ECO:0000313" key="1">
    <source>
        <dbReference type="EMBL" id="RYU91760.1"/>
    </source>
</evidence>
<dbReference type="AlphaFoldDB" id="A0A4V1ZC83"/>
<dbReference type="RefSeq" id="WP_130024303.1">
    <property type="nucleotide sequence ID" value="NZ_SEWF01000095.1"/>
</dbReference>
<name>A0A4V1ZC83_9BACT</name>
<sequence>MKRIVYFLLLLLHLCISCVDKSKAKELKNSVLSLLKTDEFYYHSDSLVKAKSKEALNYCKAKNWNTEVCFMLDMSIHSGKKRFFIWDLKNNKTLASGLVAHGCGKKNWGKDDTKDAAVFSNIPESYCSSLGKYKIGNRGVSTWGIKVNYLMHGMEQTNNNALKRQIVLHSWNAIPDNEPYPDGVPEGWGCPAVSNNFMRKLDSVIIQSKKPILLWTFNDSS</sequence>
<dbReference type="Pfam" id="PF13645">
    <property type="entry name" value="YkuD_2"/>
    <property type="match status" value="1"/>
</dbReference>
<keyword evidence="2" id="KW-1185">Reference proteome</keyword>